<accession>A0A7S6WP76</accession>
<gene>
    <name evidence="1" type="ORF">IFE08_12510</name>
</gene>
<proteinExistence type="predicted"/>
<protein>
    <submittedName>
        <fullName evidence="1">Uncharacterized protein</fullName>
    </submittedName>
</protein>
<organism evidence="1 2">
    <name type="scientific">Treponema pedis</name>
    <dbReference type="NCBI Taxonomy" id="409322"/>
    <lineage>
        <taxon>Bacteria</taxon>
        <taxon>Pseudomonadati</taxon>
        <taxon>Spirochaetota</taxon>
        <taxon>Spirochaetia</taxon>
        <taxon>Spirochaetales</taxon>
        <taxon>Treponemataceae</taxon>
        <taxon>Treponema</taxon>
    </lineage>
</organism>
<reference evidence="1 2" key="1">
    <citation type="submission" date="2020-09" db="EMBL/GenBank/DDBJ databases">
        <title>Characterization of Treponema spp. from bovine digital dermatitis in Korea.</title>
        <authorList>
            <person name="Espiritu H.M."/>
            <person name="Cho Y.I."/>
            <person name="Mamuad L."/>
        </authorList>
    </citation>
    <scope>NUCLEOTIDE SEQUENCE [LARGE SCALE GENOMIC DNA]</scope>
    <source>
        <strain evidence="1 2">KS1</strain>
    </source>
</reference>
<evidence type="ECO:0000313" key="1">
    <source>
        <dbReference type="EMBL" id="QOW60609.1"/>
    </source>
</evidence>
<dbReference type="EMBL" id="CP061839">
    <property type="protein sequence ID" value="QOW60609.1"/>
    <property type="molecule type" value="Genomic_DNA"/>
</dbReference>
<evidence type="ECO:0000313" key="2">
    <source>
        <dbReference type="Proteomes" id="UP000593915"/>
    </source>
</evidence>
<dbReference type="Proteomes" id="UP000593915">
    <property type="component" value="Chromosome"/>
</dbReference>
<sequence>MIRIFKYEMRRRLNMILTLGGLMTALSIGSILLILVTGMPINNAISGSTIFWWYLITFFAIIFIPMVMFFMCSNGHVDELLYKDTNYLMLTIPIRSEEILGGRLLAGFAEYCIYSVISVIFFIIFAALQVTSAESSSYMSVGFGSAFLGILENIFVYNFLPTLYFLLLIISGFLLVGTVFMCVKALTRSFIRKKNLAQFIAIILFIMIMSQISKLGSYLSRQWNLVQYLDLSLHFNFAANDGSMFSQPIPVYLVTTIMTFLLAGGFFVAASWLIREKVEL</sequence>
<name>A0A7S6WP76_9SPIR</name>
<dbReference type="AlphaFoldDB" id="A0A7S6WP76"/>
<dbReference type="RefSeq" id="WP_024469160.1">
    <property type="nucleotide sequence ID" value="NZ_CP045670.1"/>
</dbReference>